<protein>
    <submittedName>
        <fullName evidence="10">Cytochrome P450</fullName>
    </submittedName>
</protein>
<keyword evidence="9" id="KW-0472">Membrane</keyword>
<dbReference type="GeneID" id="63865051"/>
<name>A0A8G1S0H8_9EURO</name>
<keyword evidence="9" id="KW-0812">Transmembrane</keyword>
<keyword evidence="7" id="KW-0503">Monooxygenase</keyword>
<gene>
    <name evidence="10" type="ORF">BO72DRAFT_482218</name>
</gene>
<keyword evidence="11" id="KW-1185">Reference proteome</keyword>
<dbReference type="PRINTS" id="PR00463">
    <property type="entry name" value="EP450I"/>
</dbReference>
<dbReference type="AlphaFoldDB" id="A0A8G1S0H8"/>
<dbReference type="CDD" id="cd11061">
    <property type="entry name" value="CYP67-like"/>
    <property type="match status" value="1"/>
</dbReference>
<sequence length="635" mass="72827">MYALVLLILCYLLFFYYGILPVVNYFRDPKGLRKYPKLSFWSGISSLPLVIESHRGTRYKRLFEAHKNHPVLRTGPNMLSYADPNAIKDIYGHSTKCTKDLFYSITSGSHFHLADVVDKSEHARKRKVLSSAYALQNLESWEYKVADMTRRVITAFDARCTDPLPSGYRPKEEDLTVDYRLWTNLFTIAAIANIGLSEDIRFLDQGNDQITSESMDGTIKRVSFRECHFASGSATSTLIWCYEWYHTLIKASKLLSATFRRKWQLSRDWDGIVYSRAHNRWKRYQNGEQLDDFFAAMMADKNGVPHNLEWGEVVAEVSIMINAGSDTTAIALSNVMFLLLRHPHCLQKLREEVAEVLEEDEVVAPYDKVKHLPYLRACLDESMRLYPPVSFALPRRTPPEGTTILGEFVPGNTSVGISAYVVHRNETVFPEPDAFKPDRWLGEKGKDLQPYFVAFSTGARGCIGRNISYLEQTVLIASLVHRYEFALPHPTWEPTRHETTNTGLGPIPMKIWRRGEVHVQHYDTLSPFLTRENNLQPFSMALTRTKPTGFLNTVPEMHILRIRHILLRIQPLQMQRLSLRQPHLRNHPIASGILPDIYQIILQVNFTTRKSMSISPPPGRPHNSAQSGQPPKTHF</sequence>
<dbReference type="Proteomes" id="UP000249789">
    <property type="component" value="Unassembled WGS sequence"/>
</dbReference>
<keyword evidence="4 7" id="KW-0560">Oxidoreductase</keyword>
<evidence type="ECO:0000256" key="2">
    <source>
        <dbReference type="ARBA" id="ARBA00010617"/>
    </source>
</evidence>
<dbReference type="OrthoDB" id="2789670at2759"/>
<dbReference type="VEuPathDB" id="FungiDB:BO72DRAFT_482218"/>
<accession>A0A8G1S0H8</accession>
<dbReference type="InterPro" id="IPR002401">
    <property type="entry name" value="Cyt_P450_E_grp-I"/>
</dbReference>
<feature type="compositionally biased region" description="Polar residues" evidence="8">
    <location>
        <begin position="623"/>
        <end position="635"/>
    </location>
</feature>
<evidence type="ECO:0000256" key="6">
    <source>
        <dbReference type="PIRSR" id="PIRSR602401-1"/>
    </source>
</evidence>
<comment type="cofactor">
    <cofactor evidence="1 6">
        <name>heme</name>
        <dbReference type="ChEBI" id="CHEBI:30413"/>
    </cofactor>
</comment>
<dbReference type="InterPro" id="IPR017972">
    <property type="entry name" value="Cyt_P450_CS"/>
</dbReference>
<evidence type="ECO:0000256" key="8">
    <source>
        <dbReference type="SAM" id="MobiDB-lite"/>
    </source>
</evidence>
<dbReference type="GO" id="GO:0004497">
    <property type="term" value="F:monooxygenase activity"/>
    <property type="evidence" value="ECO:0007669"/>
    <property type="project" value="UniProtKB-KW"/>
</dbReference>
<evidence type="ECO:0000256" key="9">
    <source>
        <dbReference type="SAM" id="Phobius"/>
    </source>
</evidence>
<proteinExistence type="inferred from homology"/>
<dbReference type="PRINTS" id="PR00385">
    <property type="entry name" value="P450"/>
</dbReference>
<dbReference type="SUPFAM" id="SSF48264">
    <property type="entry name" value="Cytochrome P450"/>
    <property type="match status" value="1"/>
</dbReference>
<evidence type="ECO:0000256" key="7">
    <source>
        <dbReference type="RuleBase" id="RU000461"/>
    </source>
</evidence>
<evidence type="ECO:0000256" key="4">
    <source>
        <dbReference type="ARBA" id="ARBA00023002"/>
    </source>
</evidence>
<feature type="transmembrane region" description="Helical" evidence="9">
    <location>
        <begin position="6"/>
        <end position="26"/>
    </location>
</feature>
<dbReference type="GO" id="GO:0016705">
    <property type="term" value="F:oxidoreductase activity, acting on paired donors, with incorporation or reduction of molecular oxygen"/>
    <property type="evidence" value="ECO:0007669"/>
    <property type="project" value="InterPro"/>
</dbReference>
<dbReference type="Gene3D" id="1.10.630.10">
    <property type="entry name" value="Cytochrome P450"/>
    <property type="match status" value="1"/>
</dbReference>
<evidence type="ECO:0000256" key="3">
    <source>
        <dbReference type="ARBA" id="ARBA00022723"/>
    </source>
</evidence>
<feature type="binding site" description="axial binding residue" evidence="6">
    <location>
        <position position="462"/>
    </location>
    <ligand>
        <name>heme</name>
        <dbReference type="ChEBI" id="CHEBI:30413"/>
    </ligand>
    <ligandPart>
        <name>Fe</name>
        <dbReference type="ChEBI" id="CHEBI:18248"/>
    </ligandPart>
</feature>
<evidence type="ECO:0000256" key="5">
    <source>
        <dbReference type="ARBA" id="ARBA00023004"/>
    </source>
</evidence>
<dbReference type="PROSITE" id="PS00086">
    <property type="entry name" value="CYTOCHROME_P450"/>
    <property type="match status" value="1"/>
</dbReference>
<dbReference type="RefSeq" id="XP_040806579.1">
    <property type="nucleotide sequence ID" value="XM_040947718.1"/>
</dbReference>
<dbReference type="PANTHER" id="PTHR24305">
    <property type="entry name" value="CYTOCHROME P450"/>
    <property type="match status" value="1"/>
</dbReference>
<dbReference type="InterPro" id="IPR050121">
    <property type="entry name" value="Cytochrome_P450_monoxygenase"/>
</dbReference>
<keyword evidence="5 6" id="KW-0408">Iron</keyword>
<keyword evidence="9" id="KW-1133">Transmembrane helix</keyword>
<keyword evidence="3 6" id="KW-0479">Metal-binding</keyword>
<evidence type="ECO:0000256" key="1">
    <source>
        <dbReference type="ARBA" id="ARBA00001971"/>
    </source>
</evidence>
<reference evidence="10 11" key="1">
    <citation type="submission" date="2018-02" db="EMBL/GenBank/DDBJ databases">
        <title>The genomes of Aspergillus section Nigri reveals drivers in fungal speciation.</title>
        <authorList>
            <consortium name="DOE Joint Genome Institute"/>
            <person name="Vesth T.C."/>
            <person name="Nybo J."/>
            <person name="Theobald S."/>
            <person name="Brandl J."/>
            <person name="Frisvad J.C."/>
            <person name="Nielsen K.F."/>
            <person name="Lyhne E.K."/>
            <person name="Kogle M.E."/>
            <person name="Kuo A."/>
            <person name="Riley R."/>
            <person name="Clum A."/>
            <person name="Nolan M."/>
            <person name="Lipzen A."/>
            <person name="Salamov A."/>
            <person name="Henrissat B."/>
            <person name="Wiebenga A."/>
            <person name="De vries R.P."/>
            <person name="Grigoriev I.V."/>
            <person name="Mortensen U.H."/>
            <person name="Andersen M.R."/>
            <person name="Baker S.E."/>
        </authorList>
    </citation>
    <scope>NUCLEOTIDE SEQUENCE [LARGE SCALE GENOMIC DNA]</scope>
    <source>
        <strain evidence="10 11">CBS 313.89</strain>
    </source>
</reference>
<feature type="region of interest" description="Disordered" evidence="8">
    <location>
        <begin position="611"/>
        <end position="635"/>
    </location>
</feature>
<dbReference type="GO" id="GO:0020037">
    <property type="term" value="F:heme binding"/>
    <property type="evidence" value="ECO:0007669"/>
    <property type="project" value="InterPro"/>
</dbReference>
<dbReference type="InterPro" id="IPR036396">
    <property type="entry name" value="Cyt_P450_sf"/>
</dbReference>
<dbReference type="EMBL" id="KZ824621">
    <property type="protein sequence ID" value="RAK82569.1"/>
    <property type="molecule type" value="Genomic_DNA"/>
</dbReference>
<dbReference type="InterPro" id="IPR001128">
    <property type="entry name" value="Cyt_P450"/>
</dbReference>
<evidence type="ECO:0000313" key="11">
    <source>
        <dbReference type="Proteomes" id="UP000249789"/>
    </source>
</evidence>
<dbReference type="GO" id="GO:0005506">
    <property type="term" value="F:iron ion binding"/>
    <property type="evidence" value="ECO:0007669"/>
    <property type="project" value="InterPro"/>
</dbReference>
<comment type="similarity">
    <text evidence="2 7">Belongs to the cytochrome P450 family.</text>
</comment>
<organism evidence="10 11">
    <name type="scientific">Aspergillus fijiensis CBS 313.89</name>
    <dbReference type="NCBI Taxonomy" id="1448319"/>
    <lineage>
        <taxon>Eukaryota</taxon>
        <taxon>Fungi</taxon>
        <taxon>Dikarya</taxon>
        <taxon>Ascomycota</taxon>
        <taxon>Pezizomycotina</taxon>
        <taxon>Eurotiomycetes</taxon>
        <taxon>Eurotiomycetidae</taxon>
        <taxon>Eurotiales</taxon>
        <taxon>Aspergillaceae</taxon>
        <taxon>Aspergillus</taxon>
    </lineage>
</organism>
<keyword evidence="6 7" id="KW-0349">Heme</keyword>
<dbReference type="Pfam" id="PF00067">
    <property type="entry name" value="p450"/>
    <property type="match status" value="1"/>
</dbReference>
<dbReference type="PANTHER" id="PTHR24305:SF172">
    <property type="entry name" value="P450, PUTATIVE (EUROFUNG)-RELATED"/>
    <property type="match status" value="1"/>
</dbReference>
<evidence type="ECO:0000313" key="10">
    <source>
        <dbReference type="EMBL" id="RAK82569.1"/>
    </source>
</evidence>